<sequence>MSSTLCLISIQIPRCDSIFCDVSPSANSSTISSPVPVMNAPSPSLFAINSPTSSPHASFGSPAVAPAVTPSSVSTPPSQAPSPTISLSTGANSPVISSPIPVKSSPSPSSSTINSPRIPRYRSCYYSIVDLLRFRRN</sequence>
<reference evidence="2 5" key="1">
    <citation type="journal article" date="2011" name="Nature">
        <title>The Medicago genome provides insight into the evolution of rhizobial symbioses.</title>
        <authorList>
            <person name="Young N.D."/>
            <person name="Debelle F."/>
            <person name="Oldroyd G.E."/>
            <person name="Geurts R."/>
            <person name="Cannon S.B."/>
            <person name="Udvardi M.K."/>
            <person name="Benedito V.A."/>
            <person name="Mayer K.F."/>
            <person name="Gouzy J."/>
            <person name="Schoof H."/>
            <person name="Van de Peer Y."/>
            <person name="Proost S."/>
            <person name="Cook D.R."/>
            <person name="Meyers B.C."/>
            <person name="Spannagl M."/>
            <person name="Cheung F."/>
            <person name="De Mita S."/>
            <person name="Krishnakumar V."/>
            <person name="Gundlach H."/>
            <person name="Zhou S."/>
            <person name="Mudge J."/>
            <person name="Bharti A.K."/>
            <person name="Murray J.D."/>
            <person name="Naoumkina M.A."/>
            <person name="Rosen B."/>
            <person name="Silverstein K.A."/>
            <person name="Tang H."/>
            <person name="Rombauts S."/>
            <person name="Zhao P.X."/>
            <person name="Zhou P."/>
            <person name="Barbe V."/>
            <person name="Bardou P."/>
            <person name="Bechner M."/>
            <person name="Bellec A."/>
            <person name="Berger A."/>
            <person name="Berges H."/>
            <person name="Bidwell S."/>
            <person name="Bisseling T."/>
            <person name="Choisne N."/>
            <person name="Couloux A."/>
            <person name="Denny R."/>
            <person name="Deshpande S."/>
            <person name="Dai X."/>
            <person name="Doyle J.J."/>
            <person name="Dudez A.M."/>
            <person name="Farmer A.D."/>
            <person name="Fouteau S."/>
            <person name="Franken C."/>
            <person name="Gibelin C."/>
            <person name="Gish J."/>
            <person name="Goldstein S."/>
            <person name="Gonzalez A.J."/>
            <person name="Green P.J."/>
            <person name="Hallab A."/>
            <person name="Hartog M."/>
            <person name="Hua A."/>
            <person name="Humphray S.J."/>
            <person name="Jeong D.H."/>
            <person name="Jing Y."/>
            <person name="Jocker A."/>
            <person name="Kenton S.M."/>
            <person name="Kim D.J."/>
            <person name="Klee K."/>
            <person name="Lai H."/>
            <person name="Lang C."/>
            <person name="Lin S."/>
            <person name="Macmil S.L."/>
            <person name="Magdelenat G."/>
            <person name="Matthews L."/>
            <person name="McCorrison J."/>
            <person name="Monaghan E.L."/>
            <person name="Mun J.H."/>
            <person name="Najar F.Z."/>
            <person name="Nicholson C."/>
            <person name="Noirot C."/>
            <person name="O'Bleness M."/>
            <person name="Paule C.R."/>
            <person name="Poulain J."/>
            <person name="Prion F."/>
            <person name="Qin B."/>
            <person name="Qu C."/>
            <person name="Retzel E.F."/>
            <person name="Riddle C."/>
            <person name="Sallet E."/>
            <person name="Samain S."/>
            <person name="Samson N."/>
            <person name="Sanders I."/>
            <person name="Saurat O."/>
            <person name="Scarpelli C."/>
            <person name="Schiex T."/>
            <person name="Segurens B."/>
            <person name="Severin A.J."/>
            <person name="Sherrier D.J."/>
            <person name="Shi R."/>
            <person name="Sims S."/>
            <person name="Singer S.R."/>
            <person name="Sinharoy S."/>
            <person name="Sterck L."/>
            <person name="Viollet A."/>
            <person name="Wang B.B."/>
            <person name="Wang K."/>
            <person name="Wang M."/>
            <person name="Wang X."/>
            <person name="Warfsmann J."/>
            <person name="Weissenbach J."/>
            <person name="White D.D."/>
            <person name="White J.D."/>
            <person name="Wiley G.B."/>
            <person name="Wincker P."/>
            <person name="Xing Y."/>
            <person name="Yang L."/>
            <person name="Yao Z."/>
            <person name="Ying F."/>
            <person name="Zhai J."/>
            <person name="Zhou L."/>
            <person name="Zuber A."/>
            <person name="Denarie J."/>
            <person name="Dixon R.A."/>
            <person name="May G.D."/>
            <person name="Schwartz D.C."/>
            <person name="Rogers J."/>
            <person name="Quetier F."/>
            <person name="Town C.D."/>
            <person name="Roe B.A."/>
        </authorList>
    </citation>
    <scope>NUCLEOTIDE SEQUENCE [LARGE SCALE GENOMIC DNA]</scope>
    <source>
        <strain evidence="2">A17</strain>
        <strain evidence="4 5">cv. Jemalong A17</strain>
    </source>
</reference>
<accession>G7ZYN2</accession>
<dbReference type="AlphaFoldDB" id="G7ZYN2"/>
<dbReference type="PaxDb" id="3880-AES84320"/>
<name>G7ZYN2_MEDTR</name>
<feature type="compositionally biased region" description="Low complexity" evidence="1">
    <location>
        <begin position="93"/>
        <end position="115"/>
    </location>
</feature>
<organism evidence="2 5">
    <name type="scientific">Medicago truncatula</name>
    <name type="common">Barrel medic</name>
    <name type="synonym">Medicago tribuloides</name>
    <dbReference type="NCBI Taxonomy" id="3880"/>
    <lineage>
        <taxon>Eukaryota</taxon>
        <taxon>Viridiplantae</taxon>
        <taxon>Streptophyta</taxon>
        <taxon>Embryophyta</taxon>
        <taxon>Tracheophyta</taxon>
        <taxon>Spermatophyta</taxon>
        <taxon>Magnoliopsida</taxon>
        <taxon>eudicotyledons</taxon>
        <taxon>Gunneridae</taxon>
        <taxon>Pentapetalae</taxon>
        <taxon>rosids</taxon>
        <taxon>fabids</taxon>
        <taxon>Fabales</taxon>
        <taxon>Fabaceae</taxon>
        <taxon>Papilionoideae</taxon>
        <taxon>50 kb inversion clade</taxon>
        <taxon>NPAAA clade</taxon>
        <taxon>Hologalegina</taxon>
        <taxon>IRL clade</taxon>
        <taxon>Trifolieae</taxon>
        <taxon>Medicago</taxon>
    </lineage>
</organism>
<feature type="region of interest" description="Disordered" evidence="1">
    <location>
        <begin position="52"/>
        <end position="115"/>
    </location>
</feature>
<evidence type="ECO:0000313" key="2">
    <source>
        <dbReference type="EMBL" id="KEH26021.1"/>
    </source>
</evidence>
<evidence type="ECO:0000256" key="1">
    <source>
        <dbReference type="SAM" id="MobiDB-lite"/>
    </source>
</evidence>
<feature type="compositionally biased region" description="Low complexity" evidence="1">
    <location>
        <begin position="61"/>
        <end position="86"/>
    </location>
</feature>
<reference evidence="4" key="3">
    <citation type="submission" date="2015-04" db="UniProtKB">
        <authorList>
            <consortium name="EnsemblPlants"/>
        </authorList>
    </citation>
    <scope>IDENTIFICATION</scope>
    <source>
        <strain evidence="4">cv. Jemalong A17</strain>
    </source>
</reference>
<dbReference type="Proteomes" id="UP000002051">
    <property type="component" value="Chromosome 6"/>
</dbReference>
<dbReference type="EMBL" id="PSQE01000006">
    <property type="protein sequence ID" value="RHN51259.1"/>
    <property type="molecule type" value="Genomic_DNA"/>
</dbReference>
<evidence type="ECO:0000313" key="4">
    <source>
        <dbReference type="EnsemblPlants" id="KEH26021"/>
    </source>
</evidence>
<dbReference type="Gramene" id="rna35669">
    <property type="protein sequence ID" value="RHN51259.1"/>
    <property type="gene ID" value="gene35669"/>
</dbReference>
<dbReference type="EnsemblPlants" id="KEH26021">
    <property type="protein sequence ID" value="KEH26021"/>
    <property type="gene ID" value="MTR_6g039850"/>
</dbReference>
<dbReference type="EMBL" id="CM001222">
    <property type="protein sequence ID" value="KEH26021.1"/>
    <property type="molecule type" value="Genomic_DNA"/>
</dbReference>
<proteinExistence type="predicted"/>
<keyword evidence="5" id="KW-1185">Reference proteome</keyword>
<gene>
    <name evidence="2" type="ordered locus">MTR_6g039850</name>
    <name evidence="3" type="ORF">MtrunA17_Chr6g0466601</name>
</gene>
<reference evidence="2 5" key="2">
    <citation type="journal article" date="2014" name="BMC Genomics">
        <title>An improved genome release (version Mt4.0) for the model legume Medicago truncatula.</title>
        <authorList>
            <person name="Tang H."/>
            <person name="Krishnakumar V."/>
            <person name="Bidwell S."/>
            <person name="Rosen B."/>
            <person name="Chan A."/>
            <person name="Zhou S."/>
            <person name="Gentzbittel L."/>
            <person name="Childs K.L."/>
            <person name="Yandell M."/>
            <person name="Gundlach H."/>
            <person name="Mayer K.F."/>
            <person name="Schwartz D.C."/>
            <person name="Town C.D."/>
        </authorList>
    </citation>
    <scope>GENOME REANNOTATION</scope>
    <source>
        <strain evidence="2">A17</strain>
        <strain evidence="4 5">cv. Jemalong A17</strain>
    </source>
</reference>
<dbReference type="HOGENOM" id="CLU_1868172_0_0_1"/>
<evidence type="ECO:0000313" key="3">
    <source>
        <dbReference type="EMBL" id="RHN51259.1"/>
    </source>
</evidence>
<dbReference type="Proteomes" id="UP000265566">
    <property type="component" value="Chromosome 6"/>
</dbReference>
<protein>
    <submittedName>
        <fullName evidence="2 4">Uncharacterized protein</fullName>
    </submittedName>
</protein>
<evidence type="ECO:0000313" key="5">
    <source>
        <dbReference type="Proteomes" id="UP000002051"/>
    </source>
</evidence>
<reference evidence="3" key="4">
    <citation type="journal article" date="2018" name="Nat. Plants">
        <title>Whole-genome landscape of Medicago truncatula symbiotic genes.</title>
        <authorList>
            <person name="Pecrix Y."/>
            <person name="Gamas P."/>
            <person name="Carrere S."/>
        </authorList>
    </citation>
    <scope>NUCLEOTIDE SEQUENCE</scope>
    <source>
        <tissue evidence="3">Leaves</tissue>
    </source>
</reference>